<dbReference type="RefSeq" id="WP_377387980.1">
    <property type="nucleotide sequence ID" value="NZ_JBHSAN010000009.1"/>
</dbReference>
<evidence type="ECO:0000313" key="4">
    <source>
        <dbReference type="Proteomes" id="UP001597478"/>
    </source>
</evidence>
<keyword evidence="2" id="KW-0812">Transmembrane</keyword>
<feature type="transmembrane region" description="Helical" evidence="2">
    <location>
        <begin position="244"/>
        <end position="265"/>
    </location>
</feature>
<evidence type="ECO:0000256" key="1">
    <source>
        <dbReference type="SAM" id="MobiDB-lite"/>
    </source>
</evidence>
<keyword evidence="2" id="KW-0472">Membrane</keyword>
<sequence>MARRRESLTLAEKTEVIRLGLVADPDTPRQIAERLAESLPEELSGEREWQIDVETDPVTAGLRETWEILDLTEQKRREHGWHYAICITDLPVRTSSGPLVAEVDHDQGTAVVSVPALGGFQPRRRVGQVIRQVLDDLRGEHGERPGEETEELRHGLSSSLTRVVAPIRRRAVTEPRGAVDVQYVSTRTRGRVRLLTGMVRTNRPWRLIFGLSRALAAAVATSAFGLSSTTIWMIGDQLGTTNKIMVMVAAVAALVFWLIAAHDLWETRRSAVDRELAWLYNASTLLTLTIGVVVLYAILFVVNVVLATLIVPSSLLSSTVGRTAGLGTYLSVAWAFTTLGAIAGALGSSLETDHAVRQAAYGYRESTRRAEHQREQEQREHGEDL</sequence>
<protein>
    <recommendedName>
        <fullName evidence="5">DUF2267 domain-containing protein</fullName>
    </recommendedName>
</protein>
<comment type="caution">
    <text evidence="3">The sequence shown here is derived from an EMBL/GenBank/DDBJ whole genome shotgun (WGS) entry which is preliminary data.</text>
</comment>
<accession>A0ABW5WDT9</accession>
<evidence type="ECO:0008006" key="5">
    <source>
        <dbReference type="Google" id="ProtNLM"/>
    </source>
</evidence>
<feature type="region of interest" description="Disordered" evidence="1">
    <location>
        <begin position="366"/>
        <end position="385"/>
    </location>
</feature>
<organism evidence="3 4">
    <name type="scientific">Prauserella oleivorans</name>
    <dbReference type="NCBI Taxonomy" id="1478153"/>
    <lineage>
        <taxon>Bacteria</taxon>
        <taxon>Bacillati</taxon>
        <taxon>Actinomycetota</taxon>
        <taxon>Actinomycetes</taxon>
        <taxon>Pseudonocardiales</taxon>
        <taxon>Pseudonocardiaceae</taxon>
        <taxon>Prauserella</taxon>
    </lineage>
</organism>
<evidence type="ECO:0000313" key="3">
    <source>
        <dbReference type="EMBL" id="MFD2800545.1"/>
    </source>
</evidence>
<keyword evidence="4" id="KW-1185">Reference proteome</keyword>
<feature type="transmembrane region" description="Helical" evidence="2">
    <location>
        <begin position="277"/>
        <end position="306"/>
    </location>
</feature>
<dbReference type="Proteomes" id="UP001597478">
    <property type="component" value="Unassembled WGS sequence"/>
</dbReference>
<feature type="transmembrane region" description="Helical" evidence="2">
    <location>
        <begin position="326"/>
        <end position="347"/>
    </location>
</feature>
<reference evidence="4" key="1">
    <citation type="journal article" date="2019" name="Int. J. Syst. Evol. Microbiol.">
        <title>The Global Catalogue of Microorganisms (GCM) 10K type strain sequencing project: providing services to taxonomists for standard genome sequencing and annotation.</title>
        <authorList>
            <consortium name="The Broad Institute Genomics Platform"/>
            <consortium name="The Broad Institute Genome Sequencing Center for Infectious Disease"/>
            <person name="Wu L."/>
            <person name="Ma J."/>
        </authorList>
    </citation>
    <scope>NUCLEOTIDE SEQUENCE [LARGE SCALE GENOMIC DNA]</scope>
    <source>
        <strain evidence="4">IBRC-M 10906</strain>
    </source>
</reference>
<evidence type="ECO:0000256" key="2">
    <source>
        <dbReference type="SAM" id="Phobius"/>
    </source>
</evidence>
<gene>
    <name evidence="3" type="ORF">ACFS2C_14200</name>
</gene>
<dbReference type="EMBL" id="JBHUOF010000018">
    <property type="protein sequence ID" value="MFD2800545.1"/>
    <property type="molecule type" value="Genomic_DNA"/>
</dbReference>
<keyword evidence="2" id="KW-1133">Transmembrane helix</keyword>
<feature type="transmembrane region" description="Helical" evidence="2">
    <location>
        <begin position="207"/>
        <end position="232"/>
    </location>
</feature>
<name>A0ABW5WDT9_9PSEU</name>
<proteinExistence type="predicted"/>